<dbReference type="PANTHER" id="PTHR33112">
    <property type="entry name" value="DOMAIN PROTEIN, PUTATIVE-RELATED"/>
    <property type="match status" value="1"/>
</dbReference>
<evidence type="ECO:0000313" key="3">
    <source>
        <dbReference type="Proteomes" id="UP000504636"/>
    </source>
</evidence>
<dbReference type="AlphaFoldDB" id="A0A6A6Y5L2"/>
<evidence type="ECO:0000313" key="2">
    <source>
        <dbReference type="EMBL" id="KAF2803813.1"/>
    </source>
</evidence>
<organism evidence="2">
    <name type="scientific">Mytilinidion resinicola</name>
    <dbReference type="NCBI Taxonomy" id="574789"/>
    <lineage>
        <taxon>Eukaryota</taxon>
        <taxon>Fungi</taxon>
        <taxon>Dikarya</taxon>
        <taxon>Ascomycota</taxon>
        <taxon>Pezizomycotina</taxon>
        <taxon>Dothideomycetes</taxon>
        <taxon>Pleosporomycetidae</taxon>
        <taxon>Mytilinidiales</taxon>
        <taxon>Mytilinidiaceae</taxon>
        <taxon>Mytilinidion</taxon>
    </lineage>
</organism>
<keyword evidence="3" id="KW-1185">Reference proteome</keyword>
<accession>A0A6A6Y5L2</accession>
<dbReference type="OrthoDB" id="5135333at2759"/>
<reference evidence="4" key="2">
    <citation type="submission" date="2020-04" db="EMBL/GenBank/DDBJ databases">
        <authorList>
            <consortium name="NCBI Genome Project"/>
        </authorList>
    </citation>
    <scope>NUCLEOTIDE SEQUENCE</scope>
    <source>
        <strain evidence="4">CBS 304.34</strain>
    </source>
</reference>
<protein>
    <submittedName>
        <fullName evidence="2 4">HET-domain-containing protein</fullName>
    </submittedName>
</protein>
<gene>
    <name evidence="2 4" type="ORF">BDZ99DRAFT_163435</name>
</gene>
<dbReference type="EMBL" id="MU003716">
    <property type="protein sequence ID" value="KAF2803813.1"/>
    <property type="molecule type" value="Genomic_DNA"/>
</dbReference>
<dbReference type="RefSeq" id="XP_033570777.1">
    <property type="nucleotide sequence ID" value="XM_033712887.1"/>
</dbReference>
<dbReference type="PANTHER" id="PTHR33112:SF12">
    <property type="entry name" value="HETEROKARYON INCOMPATIBILITY DOMAIN-CONTAINING PROTEIN"/>
    <property type="match status" value="1"/>
</dbReference>
<proteinExistence type="predicted"/>
<name>A0A6A6Y5L2_9PEZI</name>
<feature type="domain" description="Heterokaryon incompatibility" evidence="1">
    <location>
        <begin position="26"/>
        <end position="182"/>
    </location>
</feature>
<dbReference type="InterPro" id="IPR010730">
    <property type="entry name" value="HET"/>
</dbReference>
<sequence length="295" mass="33351">MRPPIKTYFIDTLDNCLVYRDTSVQYLALSYVWGNTIMFKTTFSNCTALQQPGAFLGIQPPLSPVVRDAIEVSRRLEERYLWIDALALCIPQDDEIQKAQLLTKMDSIYPQAFLTIVALSADSAESPLPGVRQGTRLANIASVQMSITDTEETLSNKFLTVRPFLTDVLRNRSYNSRGWTFQGSCLSRRCLIFMDHGTFFHCYSGLESDSGLTMSDSWPERNTLSAVLETQDTSLDVGYQYTLFTQLVFDFSERKQTYSEDSLKAVSGIFAIFSSRFGWRFLAGMPSLLMGRALL</sequence>
<dbReference type="Proteomes" id="UP000504636">
    <property type="component" value="Unplaced"/>
</dbReference>
<dbReference type="GeneID" id="54453780"/>
<evidence type="ECO:0000259" key="1">
    <source>
        <dbReference type="Pfam" id="PF06985"/>
    </source>
</evidence>
<reference evidence="2 4" key="1">
    <citation type="journal article" date="2020" name="Stud. Mycol.">
        <title>101 Dothideomycetes genomes: a test case for predicting lifestyles and emergence of pathogens.</title>
        <authorList>
            <person name="Haridas S."/>
            <person name="Albert R."/>
            <person name="Binder M."/>
            <person name="Bloem J."/>
            <person name="Labutti K."/>
            <person name="Salamov A."/>
            <person name="Andreopoulos B."/>
            <person name="Baker S."/>
            <person name="Barry K."/>
            <person name="Bills G."/>
            <person name="Bluhm B."/>
            <person name="Cannon C."/>
            <person name="Castanera R."/>
            <person name="Culley D."/>
            <person name="Daum C."/>
            <person name="Ezra D."/>
            <person name="Gonzalez J."/>
            <person name="Henrissat B."/>
            <person name="Kuo A."/>
            <person name="Liang C."/>
            <person name="Lipzen A."/>
            <person name="Lutzoni F."/>
            <person name="Magnuson J."/>
            <person name="Mondo S."/>
            <person name="Nolan M."/>
            <person name="Ohm R."/>
            <person name="Pangilinan J."/>
            <person name="Park H.-J."/>
            <person name="Ramirez L."/>
            <person name="Alfaro M."/>
            <person name="Sun H."/>
            <person name="Tritt A."/>
            <person name="Yoshinaga Y."/>
            <person name="Zwiers L.-H."/>
            <person name="Turgeon B."/>
            <person name="Goodwin S."/>
            <person name="Spatafora J."/>
            <person name="Crous P."/>
            <person name="Grigoriev I."/>
        </authorList>
    </citation>
    <scope>NUCLEOTIDE SEQUENCE</scope>
    <source>
        <strain evidence="2 4">CBS 304.34</strain>
    </source>
</reference>
<dbReference type="Pfam" id="PF06985">
    <property type="entry name" value="HET"/>
    <property type="match status" value="1"/>
</dbReference>
<evidence type="ECO:0000313" key="4">
    <source>
        <dbReference type="RefSeq" id="XP_033570777.1"/>
    </source>
</evidence>
<reference evidence="4" key="3">
    <citation type="submission" date="2025-04" db="UniProtKB">
        <authorList>
            <consortium name="RefSeq"/>
        </authorList>
    </citation>
    <scope>IDENTIFICATION</scope>
    <source>
        <strain evidence="4">CBS 304.34</strain>
    </source>
</reference>